<accession>G2Y8L5</accession>
<organism evidence="1 2">
    <name type="scientific">Botryotinia fuckeliana (strain T4)</name>
    <name type="common">Noble rot fungus</name>
    <name type="synonym">Botrytis cinerea</name>
    <dbReference type="NCBI Taxonomy" id="999810"/>
    <lineage>
        <taxon>Eukaryota</taxon>
        <taxon>Fungi</taxon>
        <taxon>Dikarya</taxon>
        <taxon>Ascomycota</taxon>
        <taxon>Pezizomycotina</taxon>
        <taxon>Leotiomycetes</taxon>
        <taxon>Helotiales</taxon>
        <taxon>Sclerotiniaceae</taxon>
        <taxon>Botrytis</taxon>
    </lineage>
</organism>
<protein>
    <submittedName>
        <fullName evidence="1">Uncharacterized protein</fullName>
    </submittedName>
</protein>
<name>G2Y8L5_BOTF4</name>
<dbReference type="AlphaFoldDB" id="G2Y8L5"/>
<evidence type="ECO:0000313" key="1">
    <source>
        <dbReference type="EMBL" id="CCD48922.1"/>
    </source>
</evidence>
<dbReference type="EMBL" id="FQ790299">
    <property type="protein sequence ID" value="CCD48922.1"/>
    <property type="molecule type" value="Genomic_DNA"/>
</dbReference>
<dbReference type="Proteomes" id="UP000008177">
    <property type="component" value="Unplaced contigs"/>
</dbReference>
<dbReference type="InParanoid" id="G2Y8L5"/>
<sequence>MFRELENDKPKSKAKTANFANSVVGGSNAELASY</sequence>
<dbReference type="HOGENOM" id="CLU_3376997_0_0_1"/>
<evidence type="ECO:0000313" key="2">
    <source>
        <dbReference type="Proteomes" id="UP000008177"/>
    </source>
</evidence>
<reference evidence="2" key="1">
    <citation type="journal article" date="2011" name="PLoS Genet.">
        <title>Genomic analysis of the necrotrophic fungal pathogens Sclerotinia sclerotiorum and Botrytis cinerea.</title>
        <authorList>
            <person name="Amselem J."/>
            <person name="Cuomo C.A."/>
            <person name="van Kan J.A."/>
            <person name="Viaud M."/>
            <person name="Benito E.P."/>
            <person name="Couloux A."/>
            <person name="Coutinho P.M."/>
            <person name="de Vries R.P."/>
            <person name="Dyer P.S."/>
            <person name="Fillinger S."/>
            <person name="Fournier E."/>
            <person name="Gout L."/>
            <person name="Hahn M."/>
            <person name="Kohn L."/>
            <person name="Lapalu N."/>
            <person name="Plummer K.M."/>
            <person name="Pradier J.M."/>
            <person name="Quevillon E."/>
            <person name="Sharon A."/>
            <person name="Simon A."/>
            <person name="ten Have A."/>
            <person name="Tudzynski B."/>
            <person name="Tudzynski P."/>
            <person name="Wincker P."/>
            <person name="Andrew M."/>
            <person name="Anthouard V."/>
            <person name="Beever R.E."/>
            <person name="Beffa R."/>
            <person name="Benoit I."/>
            <person name="Bouzid O."/>
            <person name="Brault B."/>
            <person name="Chen Z."/>
            <person name="Choquer M."/>
            <person name="Collemare J."/>
            <person name="Cotton P."/>
            <person name="Danchin E.G."/>
            <person name="Da Silva C."/>
            <person name="Gautier A."/>
            <person name="Giraud C."/>
            <person name="Giraud T."/>
            <person name="Gonzalez C."/>
            <person name="Grossetete S."/>
            <person name="Guldener U."/>
            <person name="Henrissat B."/>
            <person name="Howlett B.J."/>
            <person name="Kodira C."/>
            <person name="Kretschmer M."/>
            <person name="Lappartient A."/>
            <person name="Leroch M."/>
            <person name="Levis C."/>
            <person name="Mauceli E."/>
            <person name="Neuveglise C."/>
            <person name="Oeser B."/>
            <person name="Pearson M."/>
            <person name="Poulain J."/>
            <person name="Poussereau N."/>
            <person name="Quesneville H."/>
            <person name="Rascle C."/>
            <person name="Schumacher J."/>
            <person name="Segurens B."/>
            <person name="Sexton A."/>
            <person name="Silva E."/>
            <person name="Sirven C."/>
            <person name="Soanes D.M."/>
            <person name="Talbot N.J."/>
            <person name="Templeton M."/>
            <person name="Yandava C."/>
            <person name="Yarden O."/>
            <person name="Zeng Q."/>
            <person name="Rollins J.A."/>
            <person name="Lebrun M.H."/>
            <person name="Dickman M."/>
        </authorList>
    </citation>
    <scope>NUCLEOTIDE SEQUENCE [LARGE SCALE GENOMIC DNA]</scope>
    <source>
        <strain evidence="2">T4</strain>
    </source>
</reference>
<gene>
    <name evidence="1" type="ORF">BofuT4_uP105800.1</name>
</gene>
<proteinExistence type="predicted"/>